<dbReference type="EMBL" id="NCVQ01000003">
    <property type="protein sequence ID" value="PWZ39249.1"/>
    <property type="molecule type" value="Genomic_DNA"/>
</dbReference>
<dbReference type="InterPro" id="IPR045021">
    <property type="entry name" value="PSI1/2/3"/>
</dbReference>
<feature type="transmembrane region" description="Helical" evidence="5">
    <location>
        <begin position="117"/>
        <end position="134"/>
    </location>
</feature>
<evidence type="ECO:0000256" key="5">
    <source>
        <dbReference type="SAM" id="Phobius"/>
    </source>
</evidence>
<keyword evidence="2" id="KW-0732">Signal</keyword>
<dbReference type="PANTHER" id="PTHR31730:SF38">
    <property type="entry name" value="OS05G0430300 PROTEIN"/>
    <property type="match status" value="1"/>
</dbReference>
<sequence>MKHPKINSSTGSLDGSIYQDRIDIIWKGQKLRFQRILELMTGIDLSGNSLSHCIPDELTNLQGLQFLNLSRNRLSCGIPSSIGSLNVLESLDLSLNKLSGAIPPGLSNMLFLSLNKLSGLYYCVIAGVIFGFWLCTELCRRCVLPIIFFISKDFDELLKMAAADKREELEVFTKEVIRFGNYCKDPQWHNLDRYFEKLASELAPRSYLKGKAESVMQKLVTCVQNTVVRMA</sequence>
<dbReference type="InterPro" id="IPR032675">
    <property type="entry name" value="LRR_dom_sf"/>
</dbReference>
<proteinExistence type="predicted"/>
<evidence type="ECO:0000313" key="7">
    <source>
        <dbReference type="Proteomes" id="UP000251960"/>
    </source>
</evidence>
<keyword evidence="4" id="KW-0325">Glycoprotein</keyword>
<dbReference type="Proteomes" id="UP000251960">
    <property type="component" value="Chromosome 2"/>
</dbReference>
<dbReference type="AlphaFoldDB" id="A0A3L6FWR7"/>
<keyword evidence="5" id="KW-0812">Transmembrane</keyword>
<keyword evidence="6" id="KW-0675">Receptor</keyword>
<evidence type="ECO:0000313" key="6">
    <source>
        <dbReference type="EMBL" id="PWZ39249.1"/>
    </source>
</evidence>
<dbReference type="FunFam" id="3.80.10.10:FF:000041">
    <property type="entry name" value="LRR receptor-like serine/threonine-protein kinase ERECTA"/>
    <property type="match status" value="1"/>
</dbReference>
<dbReference type="Gene3D" id="3.80.10.10">
    <property type="entry name" value="Ribonuclease Inhibitor"/>
    <property type="match status" value="1"/>
</dbReference>
<dbReference type="InterPro" id="IPR001611">
    <property type="entry name" value="Leu-rich_rpt"/>
</dbReference>
<evidence type="ECO:0000256" key="1">
    <source>
        <dbReference type="ARBA" id="ARBA00022614"/>
    </source>
</evidence>
<comment type="caution">
    <text evidence="6">The sequence shown here is derived from an EMBL/GenBank/DDBJ whole genome shotgun (WGS) entry which is preliminary data.</text>
</comment>
<keyword evidence="3" id="KW-0677">Repeat</keyword>
<evidence type="ECO:0000256" key="4">
    <source>
        <dbReference type="ARBA" id="ARBA00023180"/>
    </source>
</evidence>
<reference evidence="6 7" key="1">
    <citation type="journal article" date="2018" name="Nat. Genet.">
        <title>Extensive intraspecific gene order and gene structural variations between Mo17 and other maize genomes.</title>
        <authorList>
            <person name="Sun S."/>
            <person name="Zhou Y."/>
            <person name="Chen J."/>
            <person name="Shi J."/>
            <person name="Zhao H."/>
            <person name="Zhao H."/>
            <person name="Song W."/>
            <person name="Zhang M."/>
            <person name="Cui Y."/>
            <person name="Dong X."/>
            <person name="Liu H."/>
            <person name="Ma X."/>
            <person name="Jiao Y."/>
            <person name="Wang B."/>
            <person name="Wei X."/>
            <person name="Stein J.C."/>
            <person name="Glaubitz J.C."/>
            <person name="Lu F."/>
            <person name="Yu G."/>
            <person name="Liang C."/>
            <person name="Fengler K."/>
            <person name="Li B."/>
            <person name="Rafalski A."/>
            <person name="Schnable P.S."/>
            <person name="Ware D.H."/>
            <person name="Buckler E.S."/>
            <person name="Lai J."/>
        </authorList>
    </citation>
    <scope>NUCLEOTIDE SEQUENCE [LARGE SCALE GENOMIC DNA]</scope>
    <source>
        <strain evidence="7">cv. Missouri 17</strain>
        <tissue evidence="6">Seedling</tissue>
    </source>
</reference>
<keyword evidence="5" id="KW-0472">Membrane</keyword>
<dbReference type="SUPFAM" id="SSF52058">
    <property type="entry name" value="L domain-like"/>
    <property type="match status" value="1"/>
</dbReference>
<protein>
    <submittedName>
        <fullName evidence="6">Leucine-rich repeat receptor-like protein FASCIATED EAR2</fullName>
    </submittedName>
</protein>
<gene>
    <name evidence="6" type="primary">FEA2_2</name>
    <name evidence="6" type="ORF">Zm00014a_035852</name>
</gene>
<keyword evidence="1" id="KW-0433">Leucine-rich repeat</keyword>
<keyword evidence="5" id="KW-1133">Transmembrane helix</keyword>
<evidence type="ECO:0000256" key="3">
    <source>
        <dbReference type="ARBA" id="ARBA00022737"/>
    </source>
</evidence>
<evidence type="ECO:0000256" key="2">
    <source>
        <dbReference type="ARBA" id="ARBA00022729"/>
    </source>
</evidence>
<dbReference type="PANTHER" id="PTHR31730">
    <property type="entry name" value="OS01G0873900 PROTEIN"/>
    <property type="match status" value="1"/>
</dbReference>
<accession>A0A3L6FWR7</accession>
<organism evidence="6 7">
    <name type="scientific">Zea mays</name>
    <name type="common">Maize</name>
    <dbReference type="NCBI Taxonomy" id="4577"/>
    <lineage>
        <taxon>Eukaryota</taxon>
        <taxon>Viridiplantae</taxon>
        <taxon>Streptophyta</taxon>
        <taxon>Embryophyta</taxon>
        <taxon>Tracheophyta</taxon>
        <taxon>Spermatophyta</taxon>
        <taxon>Magnoliopsida</taxon>
        <taxon>Liliopsida</taxon>
        <taxon>Poales</taxon>
        <taxon>Poaceae</taxon>
        <taxon>PACMAD clade</taxon>
        <taxon>Panicoideae</taxon>
        <taxon>Andropogonodae</taxon>
        <taxon>Andropogoneae</taxon>
        <taxon>Tripsacinae</taxon>
        <taxon>Zea</taxon>
    </lineage>
</organism>
<dbReference type="Pfam" id="PF00560">
    <property type="entry name" value="LRR_1"/>
    <property type="match status" value="3"/>
</dbReference>
<dbReference type="GO" id="GO:0045927">
    <property type="term" value="P:positive regulation of growth"/>
    <property type="evidence" value="ECO:0007669"/>
    <property type="project" value="InterPro"/>
</dbReference>
<dbReference type="ExpressionAtlas" id="A0A3L6FWR7">
    <property type="expression patterns" value="baseline"/>
</dbReference>
<name>A0A3L6FWR7_MAIZE</name>